<keyword evidence="7" id="KW-1185">Reference proteome</keyword>
<dbReference type="PANTHER" id="PTHR43735">
    <property type="entry name" value="APOPTOSIS-INDUCING FACTOR 1"/>
    <property type="match status" value="1"/>
</dbReference>
<evidence type="ECO:0000259" key="5">
    <source>
        <dbReference type="Pfam" id="PF07992"/>
    </source>
</evidence>
<gene>
    <name evidence="6" type="ORF">BJ085DRAFT_37461</name>
</gene>
<dbReference type="EMBL" id="ML002627">
    <property type="protein sequence ID" value="RKP36591.1"/>
    <property type="molecule type" value="Genomic_DNA"/>
</dbReference>
<dbReference type="AlphaFoldDB" id="A0A4P9ZUM3"/>
<dbReference type="GO" id="GO:0050660">
    <property type="term" value="F:flavin adenine dinucleotide binding"/>
    <property type="evidence" value="ECO:0007669"/>
    <property type="project" value="TreeGrafter"/>
</dbReference>
<dbReference type="OrthoDB" id="202203at2759"/>
<comment type="similarity">
    <text evidence="1">Belongs to the FAD-dependent oxidoreductase family.</text>
</comment>
<evidence type="ECO:0000256" key="1">
    <source>
        <dbReference type="ARBA" id="ARBA00006442"/>
    </source>
</evidence>
<evidence type="ECO:0000313" key="7">
    <source>
        <dbReference type="Proteomes" id="UP000268162"/>
    </source>
</evidence>
<dbReference type="STRING" id="215637.A0A4P9ZUM3"/>
<evidence type="ECO:0000256" key="2">
    <source>
        <dbReference type="ARBA" id="ARBA00022630"/>
    </source>
</evidence>
<dbReference type="InterPro" id="IPR036188">
    <property type="entry name" value="FAD/NAD-bd_sf"/>
</dbReference>
<keyword evidence="2" id="KW-0285">Flavoprotein</keyword>
<dbReference type="GO" id="GO:0004174">
    <property type="term" value="F:electron-transferring-flavoprotein dehydrogenase activity"/>
    <property type="evidence" value="ECO:0007669"/>
    <property type="project" value="TreeGrafter"/>
</dbReference>
<evidence type="ECO:0000256" key="4">
    <source>
        <dbReference type="ARBA" id="ARBA00023002"/>
    </source>
</evidence>
<dbReference type="InterPro" id="IPR023753">
    <property type="entry name" value="FAD/NAD-binding_dom"/>
</dbReference>
<sequence length="433" mass="47767">MPGVQEFFPGDWHKSITAPTRLPIRLAVVGGSTAGVETAQGIVRSFSPDQVHVTLIDRYDHHYHKVGAVRGIMDRSFADLLWIPFTNVFHGAKPTRDDSYPNHQFLQGEVTQVLDGHLLLQDSPFIVEYDYLVLATGSSSAHPFSPLLPSRALATKVNGQFADDMAYAENILIIGGGPLGVEIAGEIKHASPDKNITIVHRGEQLLSSPLSLKFRRRVTQRVEELGVNVILGDSIDLQDEANSLSLEMSVSANSPYLITTRQGIPIEADKIIQATGTRVYTEFLQSLETDTRLGIIGPDERIRVLPTLQIKDDNYPHIFAVGDVNDIKCVKNACKASHQVRILLRNLKLCIGAELRNPNPGQRPVLPKLRTFEDSESYLVLALGPQKGICLFPRGLIFGDWAARVLKGRDLQVAKKWRQMGIPFPAPTTIPAS</sequence>
<dbReference type="SUPFAM" id="SSF51905">
    <property type="entry name" value="FAD/NAD(P)-binding domain"/>
    <property type="match status" value="1"/>
</dbReference>
<reference evidence="7" key="1">
    <citation type="journal article" date="2018" name="Nat. Microbiol.">
        <title>Leveraging single-cell genomics to expand the fungal tree of life.</title>
        <authorList>
            <person name="Ahrendt S.R."/>
            <person name="Quandt C.A."/>
            <person name="Ciobanu D."/>
            <person name="Clum A."/>
            <person name="Salamov A."/>
            <person name="Andreopoulos B."/>
            <person name="Cheng J.F."/>
            <person name="Woyke T."/>
            <person name="Pelin A."/>
            <person name="Henrissat B."/>
            <person name="Reynolds N.K."/>
            <person name="Benny G.L."/>
            <person name="Smith M.E."/>
            <person name="James T.Y."/>
            <person name="Grigoriev I.V."/>
        </authorList>
    </citation>
    <scope>NUCLEOTIDE SEQUENCE [LARGE SCALE GENOMIC DNA]</scope>
    <source>
        <strain evidence="7">RSA 468</strain>
    </source>
</reference>
<dbReference type="PANTHER" id="PTHR43735:SF3">
    <property type="entry name" value="FERROPTOSIS SUPPRESSOR PROTEIN 1"/>
    <property type="match status" value="1"/>
</dbReference>
<accession>A0A4P9ZUM3</accession>
<keyword evidence="4" id="KW-0560">Oxidoreductase</keyword>
<dbReference type="PRINTS" id="PR00411">
    <property type="entry name" value="PNDRDTASEI"/>
</dbReference>
<keyword evidence="3" id="KW-0274">FAD</keyword>
<dbReference type="GO" id="GO:0005737">
    <property type="term" value="C:cytoplasm"/>
    <property type="evidence" value="ECO:0007669"/>
    <property type="project" value="TreeGrafter"/>
</dbReference>
<dbReference type="Proteomes" id="UP000268162">
    <property type="component" value="Unassembled WGS sequence"/>
</dbReference>
<protein>
    <recommendedName>
        <fullName evidence="5">FAD/NAD(P)-binding domain-containing protein</fullName>
    </recommendedName>
</protein>
<organism evidence="6 7">
    <name type="scientific">Dimargaris cristalligena</name>
    <dbReference type="NCBI Taxonomy" id="215637"/>
    <lineage>
        <taxon>Eukaryota</taxon>
        <taxon>Fungi</taxon>
        <taxon>Fungi incertae sedis</taxon>
        <taxon>Zoopagomycota</taxon>
        <taxon>Kickxellomycotina</taxon>
        <taxon>Dimargaritomycetes</taxon>
        <taxon>Dimargaritales</taxon>
        <taxon>Dimargaritaceae</taxon>
        <taxon>Dimargaris</taxon>
    </lineage>
</organism>
<name>A0A4P9ZUM3_9FUNG</name>
<feature type="domain" description="FAD/NAD(P)-binding" evidence="5">
    <location>
        <begin position="25"/>
        <end position="334"/>
    </location>
</feature>
<dbReference type="PRINTS" id="PR00368">
    <property type="entry name" value="FADPNR"/>
</dbReference>
<evidence type="ECO:0000313" key="6">
    <source>
        <dbReference type="EMBL" id="RKP36591.1"/>
    </source>
</evidence>
<proteinExistence type="inferred from homology"/>
<dbReference type="Pfam" id="PF07992">
    <property type="entry name" value="Pyr_redox_2"/>
    <property type="match status" value="1"/>
</dbReference>
<evidence type="ECO:0000256" key="3">
    <source>
        <dbReference type="ARBA" id="ARBA00022827"/>
    </source>
</evidence>
<dbReference type="Gene3D" id="3.50.50.100">
    <property type="match status" value="1"/>
</dbReference>